<reference evidence="1 2" key="1">
    <citation type="submission" date="2006-10" db="EMBL/GenBank/DDBJ databases">
        <authorList>
            <person name="Fleischmann R.D."/>
            <person name="Dodson R.J."/>
            <person name="Haft D.H."/>
            <person name="Merkel J.S."/>
            <person name="Nelson W.C."/>
            <person name="Fraser C.M."/>
        </authorList>
    </citation>
    <scope>NUCLEOTIDE SEQUENCE [LARGE SCALE GENOMIC DNA]</scope>
    <source>
        <strain evidence="1 2">104</strain>
    </source>
</reference>
<name>A0A0H2ZSZ1_MYCA1</name>
<evidence type="ECO:0000313" key="1">
    <source>
        <dbReference type="EMBL" id="ABK65532.1"/>
    </source>
</evidence>
<dbReference type="EMBL" id="CP000479">
    <property type="protein sequence ID" value="ABK65532.1"/>
    <property type="molecule type" value="Genomic_DNA"/>
</dbReference>
<dbReference type="RefSeq" id="WP_009977430.1">
    <property type="nucleotide sequence ID" value="NC_008595.1"/>
</dbReference>
<dbReference type="KEGG" id="mav:MAV_3213"/>
<accession>A0A0H2ZSZ1</accession>
<organism evidence="1 2">
    <name type="scientific">Mycobacterium avium (strain 104)</name>
    <dbReference type="NCBI Taxonomy" id="243243"/>
    <lineage>
        <taxon>Bacteria</taxon>
        <taxon>Bacillati</taxon>
        <taxon>Actinomycetota</taxon>
        <taxon>Actinomycetes</taxon>
        <taxon>Mycobacteriales</taxon>
        <taxon>Mycobacteriaceae</taxon>
        <taxon>Mycobacterium</taxon>
        <taxon>Mycobacterium avium complex (MAC)</taxon>
    </lineage>
</organism>
<dbReference type="Proteomes" id="UP000001574">
    <property type="component" value="Chromosome"/>
</dbReference>
<gene>
    <name evidence="1" type="ordered locus">MAV_3213</name>
</gene>
<sequence length="53" mass="5975">MSHSEFGHRLRRICSCKPDRRGARRPVRHDVPPHASIEMLWKGPGIDMPGDGA</sequence>
<evidence type="ECO:0000313" key="2">
    <source>
        <dbReference type="Proteomes" id="UP000001574"/>
    </source>
</evidence>
<proteinExistence type="predicted"/>
<dbReference type="AlphaFoldDB" id="A0A0H2ZSZ1"/>
<dbReference type="HOGENOM" id="CLU_3063605_0_0_11"/>
<protein>
    <submittedName>
        <fullName evidence="1">Uncharacterized protein</fullName>
    </submittedName>
</protein>